<dbReference type="Proteomes" id="UP000701702">
    <property type="component" value="Unassembled WGS sequence"/>
</dbReference>
<organism evidence="1 2">
    <name type="scientific">Cupriavidus pinatubonensis</name>
    <dbReference type="NCBI Taxonomy" id="248026"/>
    <lineage>
        <taxon>Bacteria</taxon>
        <taxon>Pseudomonadati</taxon>
        <taxon>Pseudomonadota</taxon>
        <taxon>Betaproteobacteria</taxon>
        <taxon>Burkholderiales</taxon>
        <taxon>Burkholderiaceae</taxon>
        <taxon>Cupriavidus</taxon>
    </lineage>
</organism>
<evidence type="ECO:0000313" key="2">
    <source>
        <dbReference type="Proteomes" id="UP000701702"/>
    </source>
</evidence>
<sequence length="146" mass="16791">MQAQVSDVDRLVFGFNTLNFLDFAWLHERMAEANPKYEKEHANRFRGVFPDLPFTPEWLAQAWSLYTPYAPHHAPKIGREVTFLYFILGLQEAWPKGTTFSEAVLRIVMKKGATRARQILNIVSIFHESNGILPLPTSQKSRSTPM</sequence>
<protein>
    <submittedName>
        <fullName evidence="1">Uncharacterized protein</fullName>
    </submittedName>
</protein>
<keyword evidence="2" id="KW-1185">Reference proteome</keyword>
<dbReference type="RefSeq" id="WP_224001296.1">
    <property type="nucleotide sequence ID" value="NZ_CAJZAF010000007.1"/>
</dbReference>
<dbReference type="EMBL" id="CAJZAF010000007">
    <property type="protein sequence ID" value="CAG9169849.1"/>
    <property type="molecule type" value="Genomic_DNA"/>
</dbReference>
<proteinExistence type="predicted"/>
<reference evidence="1 2" key="1">
    <citation type="submission" date="2021-08" db="EMBL/GenBank/DDBJ databases">
        <authorList>
            <person name="Peeters C."/>
        </authorList>
    </citation>
    <scope>NUCLEOTIDE SEQUENCE [LARGE SCALE GENOMIC DNA]</scope>
    <source>
        <strain evidence="1 2">LMG 23994</strain>
    </source>
</reference>
<evidence type="ECO:0000313" key="1">
    <source>
        <dbReference type="EMBL" id="CAG9169849.1"/>
    </source>
</evidence>
<comment type="caution">
    <text evidence="1">The sequence shown here is derived from an EMBL/GenBank/DDBJ whole genome shotgun (WGS) entry which is preliminary data.</text>
</comment>
<accession>A0ABN7Y8X5</accession>
<gene>
    <name evidence="1" type="ORF">LMG23994_01694</name>
</gene>
<name>A0ABN7Y8X5_9BURK</name>